<evidence type="ECO:0000256" key="7">
    <source>
        <dbReference type="ARBA" id="ARBA00022840"/>
    </source>
</evidence>
<comment type="caution">
    <text evidence="10">The sequence shown here is derived from an EMBL/GenBank/DDBJ whole genome shotgun (WGS) entry which is preliminary data.</text>
</comment>
<evidence type="ECO:0000256" key="8">
    <source>
        <dbReference type="HAMAP-Rule" id="MF_00456"/>
    </source>
</evidence>
<keyword evidence="5 8" id="KW-0547">Nucleotide-binding</keyword>
<gene>
    <name evidence="8 10" type="primary">proB</name>
    <name evidence="10" type="ORF">ISQ63_00635</name>
</gene>
<evidence type="ECO:0000256" key="2">
    <source>
        <dbReference type="ARBA" id="ARBA00022605"/>
    </source>
</evidence>
<evidence type="ECO:0000313" key="11">
    <source>
        <dbReference type="Proteomes" id="UP000744438"/>
    </source>
</evidence>
<dbReference type="EMBL" id="JADHQC010000001">
    <property type="protein sequence ID" value="MBL6811369.1"/>
    <property type="molecule type" value="Genomic_DNA"/>
</dbReference>
<comment type="catalytic activity">
    <reaction evidence="8">
        <text>L-glutamate + ATP = L-glutamyl 5-phosphate + ADP</text>
        <dbReference type="Rhea" id="RHEA:14877"/>
        <dbReference type="ChEBI" id="CHEBI:29985"/>
        <dbReference type="ChEBI" id="CHEBI:30616"/>
        <dbReference type="ChEBI" id="CHEBI:58274"/>
        <dbReference type="ChEBI" id="CHEBI:456216"/>
        <dbReference type="EC" id="2.7.2.11"/>
    </reaction>
</comment>
<comment type="subcellular location">
    <subcellularLocation>
        <location evidence="8">Cytoplasm</location>
    </subcellularLocation>
</comment>
<proteinExistence type="inferred from homology"/>
<comment type="similarity">
    <text evidence="8">Belongs to the glutamate 5-kinase family.</text>
</comment>
<reference evidence="10" key="1">
    <citation type="submission" date="2020-10" db="EMBL/GenBank/DDBJ databases">
        <title>Microbiome of the Black Sea water column analyzed by genome centric metagenomics.</title>
        <authorList>
            <person name="Cabello-Yeves P.J."/>
            <person name="Callieri C."/>
            <person name="Picazo A."/>
            <person name="Mehrshad M."/>
            <person name="Haro-Moreno J.M."/>
            <person name="Roda-Garcia J."/>
            <person name="Dzembekova N."/>
            <person name="Slabakova V."/>
            <person name="Slabakova N."/>
            <person name="Moncheva S."/>
            <person name="Rodriguez-Valera F."/>
        </authorList>
    </citation>
    <scope>NUCLEOTIDE SEQUENCE</scope>
    <source>
        <strain evidence="10">BS307-5m-G49</strain>
    </source>
</reference>
<dbReference type="GO" id="GO:0005524">
    <property type="term" value="F:ATP binding"/>
    <property type="evidence" value="ECO:0007669"/>
    <property type="project" value="UniProtKB-KW"/>
</dbReference>
<feature type="binding site" evidence="8">
    <location>
        <position position="13"/>
    </location>
    <ligand>
        <name>ATP</name>
        <dbReference type="ChEBI" id="CHEBI:30616"/>
    </ligand>
</feature>
<dbReference type="GO" id="GO:0005829">
    <property type="term" value="C:cytosol"/>
    <property type="evidence" value="ECO:0007669"/>
    <property type="project" value="TreeGrafter"/>
</dbReference>
<dbReference type="Pfam" id="PF00696">
    <property type="entry name" value="AA_kinase"/>
    <property type="match status" value="1"/>
</dbReference>
<dbReference type="AlphaFoldDB" id="A0A937LC83"/>
<accession>A0A937LC83</accession>
<dbReference type="EC" id="2.7.2.11" evidence="8"/>
<keyword evidence="4 8" id="KW-0808">Transferase</keyword>
<dbReference type="PANTHER" id="PTHR43654:SF1">
    <property type="entry name" value="ISOPENTENYL PHOSPHATE KINASE"/>
    <property type="match status" value="1"/>
</dbReference>
<dbReference type="FunFam" id="3.40.1160.10:FF:000006">
    <property type="entry name" value="Glutamate 5-kinase"/>
    <property type="match status" value="1"/>
</dbReference>
<keyword evidence="7 8" id="KW-0067">ATP-binding</keyword>
<keyword evidence="1 8" id="KW-0963">Cytoplasm</keyword>
<evidence type="ECO:0000256" key="6">
    <source>
        <dbReference type="ARBA" id="ARBA00022777"/>
    </source>
</evidence>
<dbReference type="PIRSF" id="PIRSF000729">
    <property type="entry name" value="GK"/>
    <property type="match status" value="1"/>
</dbReference>
<dbReference type="InterPro" id="IPR041739">
    <property type="entry name" value="G5K_ProB"/>
</dbReference>
<evidence type="ECO:0000256" key="1">
    <source>
        <dbReference type="ARBA" id="ARBA00022490"/>
    </source>
</evidence>
<protein>
    <recommendedName>
        <fullName evidence="8">Glutamate 5-kinase</fullName>
        <ecNumber evidence="8">2.7.2.11</ecNumber>
    </recommendedName>
    <alternativeName>
        <fullName evidence="8">Gamma-glutamyl kinase</fullName>
        <shortName evidence="8">GK</shortName>
    </alternativeName>
</protein>
<evidence type="ECO:0000259" key="9">
    <source>
        <dbReference type="Pfam" id="PF00696"/>
    </source>
</evidence>
<comment type="function">
    <text evidence="8">Catalyzes the transfer of a phosphate group to glutamate to form L-glutamate 5-phosphate.</text>
</comment>
<dbReference type="InterPro" id="IPR005715">
    <property type="entry name" value="Glu_5kinase/COase_Synthase"/>
</dbReference>
<evidence type="ECO:0000313" key="10">
    <source>
        <dbReference type="EMBL" id="MBL6811369.1"/>
    </source>
</evidence>
<dbReference type="InterPro" id="IPR001048">
    <property type="entry name" value="Asp/Glu/Uridylate_kinase"/>
</dbReference>
<comment type="caution">
    <text evidence="8">Lacks conserved residue(s) required for the propagation of feature annotation.</text>
</comment>
<feature type="binding site" evidence="8">
    <location>
        <position position="140"/>
    </location>
    <ligand>
        <name>substrate</name>
    </ligand>
</feature>
<dbReference type="PRINTS" id="PR00474">
    <property type="entry name" value="GLU5KINASE"/>
</dbReference>
<evidence type="ECO:0000256" key="4">
    <source>
        <dbReference type="ARBA" id="ARBA00022679"/>
    </source>
</evidence>
<dbReference type="Proteomes" id="UP000744438">
    <property type="component" value="Unassembled WGS sequence"/>
</dbReference>
<sequence length="261" mass="28815">MKKINPKKLIVIKAGSSLTTLSSGMPNLKFIKSISEQIFRLHKKGFHIVLVSSGAIAQGMKIWNLTSKPKSVDFLQALSASGQIGLINNYQKEFKRFNLIAAQVLLSHSDFGVKNRSENAKNSIFNLIKLGAIPIINENDSISTEEILNGDNDRLSGKVATLLNSKKLFILTDQNGLYDKNPDQNSDARLIGKINLNKFDFKKVSFGNSGILGRGGMTTKIKAARDFLNKTNEVWIINGNQKGILEKVILKKPLGTKIYLA</sequence>
<comment type="pathway">
    <text evidence="8">Amino-acid biosynthesis; L-proline biosynthesis; L-glutamate 5-semialdehyde from L-glutamate: step 1/2.</text>
</comment>
<dbReference type="Gene3D" id="3.40.1160.10">
    <property type="entry name" value="Acetylglutamate kinase-like"/>
    <property type="match status" value="1"/>
</dbReference>
<dbReference type="GO" id="GO:0055129">
    <property type="term" value="P:L-proline biosynthetic process"/>
    <property type="evidence" value="ECO:0007669"/>
    <property type="project" value="UniProtKB-UniRule"/>
</dbReference>
<feature type="binding site" evidence="8">
    <location>
        <position position="53"/>
    </location>
    <ligand>
        <name>substrate</name>
    </ligand>
</feature>
<dbReference type="InterPro" id="IPR001057">
    <property type="entry name" value="Glu/AcGlu_kinase"/>
</dbReference>
<dbReference type="HAMAP" id="MF_00456">
    <property type="entry name" value="ProB"/>
    <property type="match status" value="1"/>
</dbReference>
<evidence type="ECO:0000256" key="5">
    <source>
        <dbReference type="ARBA" id="ARBA00022741"/>
    </source>
</evidence>
<feature type="binding site" evidence="8">
    <location>
        <position position="152"/>
    </location>
    <ligand>
        <name>substrate</name>
    </ligand>
</feature>
<dbReference type="GO" id="GO:0004349">
    <property type="term" value="F:glutamate 5-kinase activity"/>
    <property type="evidence" value="ECO:0007669"/>
    <property type="project" value="UniProtKB-UniRule"/>
</dbReference>
<feature type="binding site" evidence="8">
    <location>
        <begin position="172"/>
        <end position="173"/>
    </location>
    <ligand>
        <name>ATP</name>
        <dbReference type="ChEBI" id="CHEBI:30616"/>
    </ligand>
</feature>
<dbReference type="InterPro" id="IPR011529">
    <property type="entry name" value="Glu_5kinase"/>
</dbReference>
<dbReference type="InterPro" id="IPR036393">
    <property type="entry name" value="AceGlu_kinase-like_sf"/>
</dbReference>
<dbReference type="PANTHER" id="PTHR43654">
    <property type="entry name" value="GLUTAMATE 5-KINASE"/>
    <property type="match status" value="1"/>
</dbReference>
<keyword evidence="2 8" id="KW-0028">Amino-acid biosynthesis</keyword>
<organism evidence="10 11">
    <name type="scientific">SAR86 cluster bacterium</name>
    <dbReference type="NCBI Taxonomy" id="2030880"/>
    <lineage>
        <taxon>Bacteria</taxon>
        <taxon>Pseudomonadati</taxon>
        <taxon>Pseudomonadota</taxon>
        <taxon>Gammaproteobacteria</taxon>
        <taxon>SAR86 cluster</taxon>
    </lineage>
</organism>
<dbReference type="NCBIfam" id="TIGR01027">
    <property type="entry name" value="proB"/>
    <property type="match status" value="1"/>
</dbReference>
<keyword evidence="3 8" id="KW-0641">Proline biosynthesis</keyword>
<feature type="domain" description="Aspartate/glutamate/uridylate kinase" evidence="9">
    <location>
        <begin position="8"/>
        <end position="238"/>
    </location>
</feature>
<keyword evidence="6 8" id="KW-0418">Kinase</keyword>
<dbReference type="CDD" id="cd04242">
    <property type="entry name" value="AAK_G5K_ProB"/>
    <property type="match status" value="1"/>
</dbReference>
<name>A0A937LC83_9GAMM</name>
<dbReference type="SUPFAM" id="SSF53633">
    <property type="entry name" value="Carbamate kinase-like"/>
    <property type="match status" value="1"/>
</dbReference>
<evidence type="ECO:0000256" key="3">
    <source>
        <dbReference type="ARBA" id="ARBA00022650"/>
    </source>
</evidence>